<keyword evidence="4" id="KW-1185">Reference proteome</keyword>
<dbReference type="SUPFAM" id="SSF51197">
    <property type="entry name" value="Clavaminate synthase-like"/>
    <property type="match status" value="1"/>
</dbReference>
<dbReference type="GO" id="GO:0016491">
    <property type="term" value="F:oxidoreductase activity"/>
    <property type="evidence" value="ECO:0007669"/>
    <property type="project" value="UniProtKB-KW"/>
</dbReference>
<comment type="caution">
    <text evidence="3">The sequence shown here is derived from an EMBL/GenBank/DDBJ whole genome shotgun (WGS) entry which is preliminary data.</text>
</comment>
<keyword evidence="1" id="KW-0560">Oxidoreductase</keyword>
<keyword evidence="1" id="KW-0479">Metal-binding</keyword>
<evidence type="ECO:0000256" key="1">
    <source>
        <dbReference type="RuleBase" id="RU003682"/>
    </source>
</evidence>
<name>A0AAV8STD4_9ROSI</name>
<evidence type="ECO:0000313" key="3">
    <source>
        <dbReference type="EMBL" id="KAJ8755208.1"/>
    </source>
</evidence>
<protein>
    <recommendedName>
        <fullName evidence="2">Fe2OG dioxygenase domain-containing protein</fullName>
    </recommendedName>
</protein>
<dbReference type="Gene3D" id="2.60.120.330">
    <property type="entry name" value="B-lactam Antibiotic, Isopenicillin N Synthase, Chain"/>
    <property type="match status" value="1"/>
</dbReference>
<comment type="similarity">
    <text evidence="1">Belongs to the iron/ascorbate-dependent oxidoreductase family.</text>
</comment>
<keyword evidence="1" id="KW-0408">Iron</keyword>
<proteinExistence type="inferred from homology"/>
<organism evidence="3 4">
    <name type="scientific">Erythroxylum novogranatense</name>
    <dbReference type="NCBI Taxonomy" id="1862640"/>
    <lineage>
        <taxon>Eukaryota</taxon>
        <taxon>Viridiplantae</taxon>
        <taxon>Streptophyta</taxon>
        <taxon>Embryophyta</taxon>
        <taxon>Tracheophyta</taxon>
        <taxon>Spermatophyta</taxon>
        <taxon>Magnoliopsida</taxon>
        <taxon>eudicotyledons</taxon>
        <taxon>Gunneridae</taxon>
        <taxon>Pentapetalae</taxon>
        <taxon>rosids</taxon>
        <taxon>fabids</taxon>
        <taxon>Malpighiales</taxon>
        <taxon>Erythroxylaceae</taxon>
        <taxon>Erythroxylum</taxon>
    </lineage>
</organism>
<dbReference type="Pfam" id="PF03171">
    <property type="entry name" value="2OG-FeII_Oxy"/>
    <property type="match status" value="1"/>
</dbReference>
<dbReference type="AlphaFoldDB" id="A0AAV8STD4"/>
<sequence length="246" mass="28594">MVGLGRCPGCPAQGRLWVASALEEYGCFMLKYDKQVSMLHDALFSVLEEIFDLPVETKRKNVSDVPSLPILRVTLCSVLYFKKASAFPRLQPSNELKISSTLFCRTSAVRRICYLFLAFFFLFESRKESTDYLFRMMKYRVSKKDEVKVGSVYHKDMDFLSVLDQNQVNGLEMKAKDGQWFSIDYKPWTLFVMAGEPLMHRVMINGNKERYSVGLFSYSHKGMVEVPEELVDDEHPLQFKPYNYYV</sequence>
<evidence type="ECO:0000259" key="2">
    <source>
        <dbReference type="PROSITE" id="PS51471"/>
    </source>
</evidence>
<reference evidence="3 4" key="1">
    <citation type="submission" date="2021-09" db="EMBL/GenBank/DDBJ databases">
        <title>Genomic insights and catalytic innovation underlie evolution of tropane alkaloids biosynthesis.</title>
        <authorList>
            <person name="Wang Y.-J."/>
            <person name="Tian T."/>
            <person name="Huang J.-P."/>
            <person name="Huang S.-X."/>
        </authorList>
    </citation>
    <scope>NUCLEOTIDE SEQUENCE [LARGE SCALE GENOMIC DNA]</scope>
    <source>
        <strain evidence="3">KIB-2018</strain>
        <tissue evidence="3">Leaf</tissue>
    </source>
</reference>
<evidence type="ECO:0000313" key="4">
    <source>
        <dbReference type="Proteomes" id="UP001159364"/>
    </source>
</evidence>
<dbReference type="InterPro" id="IPR050231">
    <property type="entry name" value="Iron_ascorbate_oxido_reductase"/>
</dbReference>
<dbReference type="PANTHER" id="PTHR47990">
    <property type="entry name" value="2-OXOGLUTARATE (2OG) AND FE(II)-DEPENDENT OXYGENASE SUPERFAMILY PROTEIN-RELATED"/>
    <property type="match status" value="1"/>
</dbReference>
<gene>
    <name evidence="3" type="ORF">K2173_019006</name>
</gene>
<dbReference type="InterPro" id="IPR027443">
    <property type="entry name" value="IPNS-like_sf"/>
</dbReference>
<feature type="domain" description="Fe2OG dioxygenase" evidence="2">
    <location>
        <begin position="129"/>
        <end position="219"/>
    </location>
</feature>
<accession>A0AAV8STD4</accession>
<dbReference type="EMBL" id="JAIWQS010000009">
    <property type="protein sequence ID" value="KAJ8755208.1"/>
    <property type="molecule type" value="Genomic_DNA"/>
</dbReference>
<dbReference type="Proteomes" id="UP001159364">
    <property type="component" value="Linkage Group LG09"/>
</dbReference>
<dbReference type="InterPro" id="IPR044861">
    <property type="entry name" value="IPNS-like_FE2OG_OXY"/>
</dbReference>
<dbReference type="InterPro" id="IPR005123">
    <property type="entry name" value="Oxoglu/Fe-dep_dioxygenase_dom"/>
</dbReference>
<dbReference type="PROSITE" id="PS51471">
    <property type="entry name" value="FE2OG_OXY"/>
    <property type="match status" value="1"/>
</dbReference>
<dbReference type="GO" id="GO:0046872">
    <property type="term" value="F:metal ion binding"/>
    <property type="evidence" value="ECO:0007669"/>
    <property type="project" value="UniProtKB-KW"/>
</dbReference>